<keyword evidence="1" id="KW-0175">Coiled coil</keyword>
<dbReference type="AlphaFoldDB" id="A0A1G6WVQ9"/>
<gene>
    <name evidence="2" type="ORF">SAMN04488024_107140</name>
</gene>
<evidence type="ECO:0000313" key="2">
    <source>
        <dbReference type="EMBL" id="SDD70030.1"/>
    </source>
</evidence>
<sequence>MENTTLALEYFKLKEKALLQREYIDYTMLEHEKQLKEETTAEGKAQLEAYQKEKELAEEQFNETISRMQPLVKDLYSILDKVKADRDNPFLFEGDQLQLEFYIDGHKNIHYRKR</sequence>
<organism evidence="2 3">
    <name type="scientific">Pedobacter soli</name>
    <dbReference type="NCBI Taxonomy" id="390242"/>
    <lineage>
        <taxon>Bacteria</taxon>
        <taxon>Pseudomonadati</taxon>
        <taxon>Bacteroidota</taxon>
        <taxon>Sphingobacteriia</taxon>
        <taxon>Sphingobacteriales</taxon>
        <taxon>Sphingobacteriaceae</taxon>
        <taxon>Pedobacter</taxon>
    </lineage>
</organism>
<dbReference type="RefSeq" id="WP_143009592.1">
    <property type="nucleotide sequence ID" value="NZ_FMZH01000007.1"/>
</dbReference>
<name>A0A1G6WVQ9_9SPHI</name>
<dbReference type="EMBL" id="FMZH01000007">
    <property type="protein sequence ID" value="SDD70030.1"/>
    <property type="molecule type" value="Genomic_DNA"/>
</dbReference>
<reference evidence="3" key="1">
    <citation type="submission" date="2016-10" db="EMBL/GenBank/DDBJ databases">
        <authorList>
            <person name="Varghese N."/>
            <person name="Submissions S."/>
        </authorList>
    </citation>
    <scope>NUCLEOTIDE SEQUENCE [LARGE SCALE GENOMIC DNA]</scope>
    <source>
        <strain evidence="3">DSM 18609</strain>
    </source>
</reference>
<evidence type="ECO:0000256" key="1">
    <source>
        <dbReference type="SAM" id="Coils"/>
    </source>
</evidence>
<evidence type="ECO:0000313" key="3">
    <source>
        <dbReference type="Proteomes" id="UP000199455"/>
    </source>
</evidence>
<keyword evidence="3" id="KW-1185">Reference proteome</keyword>
<protein>
    <submittedName>
        <fullName evidence="2">Uncharacterized protein</fullName>
    </submittedName>
</protein>
<accession>A0A1G6WVQ9</accession>
<proteinExistence type="predicted"/>
<feature type="coiled-coil region" evidence="1">
    <location>
        <begin position="40"/>
        <end position="67"/>
    </location>
</feature>
<dbReference type="Proteomes" id="UP000199455">
    <property type="component" value="Unassembled WGS sequence"/>
</dbReference>